<proteinExistence type="predicted"/>
<reference evidence="2" key="1">
    <citation type="submission" date="2020-02" db="EMBL/GenBank/DDBJ databases">
        <authorList>
            <person name="Meier V. D."/>
        </authorList>
    </citation>
    <scope>NUCLEOTIDE SEQUENCE</scope>
    <source>
        <strain evidence="2">AVDCRST_MAG04</strain>
    </source>
</reference>
<organism evidence="2">
    <name type="scientific">uncultured Acetobacteraceae bacterium</name>
    <dbReference type="NCBI Taxonomy" id="169975"/>
    <lineage>
        <taxon>Bacteria</taxon>
        <taxon>Pseudomonadati</taxon>
        <taxon>Pseudomonadota</taxon>
        <taxon>Alphaproteobacteria</taxon>
        <taxon>Acetobacterales</taxon>
        <taxon>Acetobacteraceae</taxon>
        <taxon>environmental samples</taxon>
    </lineage>
</organism>
<dbReference type="AlphaFoldDB" id="A0A6J4IZG7"/>
<gene>
    <name evidence="2" type="ORF">AVDCRST_MAG04-2811</name>
</gene>
<feature type="non-terminal residue" evidence="2">
    <location>
        <position position="1"/>
    </location>
</feature>
<name>A0A6J4IZG7_9PROT</name>
<accession>A0A6J4IZG7</accession>
<protein>
    <submittedName>
        <fullName evidence="2">Uncharacterized protein</fullName>
    </submittedName>
</protein>
<evidence type="ECO:0000256" key="1">
    <source>
        <dbReference type="SAM" id="MobiDB-lite"/>
    </source>
</evidence>
<sequence>GGEGAEALHRFPVRGGDGRRPERPRHHSVHPRAASSSASERV</sequence>
<dbReference type="EMBL" id="CADCTL010000195">
    <property type="protein sequence ID" value="CAA9265159.1"/>
    <property type="molecule type" value="Genomic_DNA"/>
</dbReference>
<feature type="non-terminal residue" evidence="2">
    <location>
        <position position="42"/>
    </location>
</feature>
<feature type="region of interest" description="Disordered" evidence="1">
    <location>
        <begin position="1"/>
        <end position="42"/>
    </location>
</feature>
<evidence type="ECO:0000313" key="2">
    <source>
        <dbReference type="EMBL" id="CAA9265159.1"/>
    </source>
</evidence>